<sequence>MAILRSLLLLCIVFSNVDVNLAEKCPYGWTNFGVQCYKFFPQTVNMITAERNCQSLDSNLASAHNKMENDFLLSLLPSSSTRSWIGAHDAIQDGQWVWSDGTTYDYTNWCSIEPNGGGGENCVMINWNPNNACWVDIACSFSAGFVCAKDL</sequence>
<dbReference type="Pfam" id="PF00059">
    <property type="entry name" value="Lectin_C"/>
    <property type="match status" value="1"/>
</dbReference>
<reference evidence="4" key="1">
    <citation type="submission" date="2025-08" db="UniProtKB">
        <authorList>
            <consortium name="Ensembl"/>
        </authorList>
    </citation>
    <scope>IDENTIFICATION</scope>
</reference>
<evidence type="ECO:0000256" key="1">
    <source>
        <dbReference type="ARBA" id="ARBA00023157"/>
    </source>
</evidence>
<keyword evidence="1" id="KW-1015">Disulfide bond</keyword>
<dbReference type="AlphaFoldDB" id="A0A8C1JD11"/>
<reference evidence="4" key="2">
    <citation type="submission" date="2025-09" db="UniProtKB">
        <authorList>
            <consortium name="Ensembl"/>
        </authorList>
    </citation>
    <scope>IDENTIFICATION</scope>
</reference>
<feature type="domain" description="C-type lectin" evidence="3">
    <location>
        <begin position="32"/>
        <end position="148"/>
    </location>
</feature>
<dbReference type="PROSITE" id="PS00615">
    <property type="entry name" value="C_TYPE_LECTIN_1"/>
    <property type="match status" value="1"/>
</dbReference>
<feature type="chain" id="PRO_5034547782" description="C-type lectin domain-containing protein" evidence="2">
    <location>
        <begin position="23"/>
        <end position="151"/>
    </location>
</feature>
<evidence type="ECO:0000313" key="5">
    <source>
        <dbReference type="Proteomes" id="UP000694427"/>
    </source>
</evidence>
<dbReference type="PANTHER" id="PTHR22803">
    <property type="entry name" value="MANNOSE, PHOSPHOLIPASE, LECTIN RECEPTOR RELATED"/>
    <property type="match status" value="1"/>
</dbReference>
<dbReference type="CDD" id="cd00037">
    <property type="entry name" value="CLECT"/>
    <property type="match status" value="1"/>
</dbReference>
<dbReference type="Proteomes" id="UP000694427">
    <property type="component" value="Unplaced"/>
</dbReference>
<dbReference type="Ensembl" id="ENSCCRT00010032713.1">
    <property type="protein sequence ID" value="ENSCCRP00010029856.1"/>
    <property type="gene ID" value="ENSCCRG00010012715.1"/>
</dbReference>
<dbReference type="PROSITE" id="PS50041">
    <property type="entry name" value="C_TYPE_LECTIN_2"/>
    <property type="match status" value="1"/>
</dbReference>
<dbReference type="InterPro" id="IPR018378">
    <property type="entry name" value="C-type_lectin_CS"/>
</dbReference>
<protein>
    <recommendedName>
        <fullName evidence="3">C-type lectin domain-containing protein</fullName>
    </recommendedName>
</protein>
<proteinExistence type="predicted"/>
<dbReference type="InterPro" id="IPR050111">
    <property type="entry name" value="C-type_lectin/snaclec_domain"/>
</dbReference>
<name>A0A8C1JD11_CYPCA</name>
<feature type="signal peptide" evidence="2">
    <location>
        <begin position="1"/>
        <end position="22"/>
    </location>
</feature>
<keyword evidence="2" id="KW-0732">Signal</keyword>
<evidence type="ECO:0000256" key="2">
    <source>
        <dbReference type="SAM" id="SignalP"/>
    </source>
</evidence>
<evidence type="ECO:0000259" key="3">
    <source>
        <dbReference type="PROSITE" id="PS50041"/>
    </source>
</evidence>
<evidence type="ECO:0000313" key="4">
    <source>
        <dbReference type="Ensembl" id="ENSCCRP00010029856.1"/>
    </source>
</evidence>
<dbReference type="InterPro" id="IPR016187">
    <property type="entry name" value="CTDL_fold"/>
</dbReference>
<dbReference type="SMART" id="SM00034">
    <property type="entry name" value="CLECT"/>
    <property type="match status" value="1"/>
</dbReference>
<keyword evidence="5" id="KW-1185">Reference proteome</keyword>
<dbReference type="InterPro" id="IPR001304">
    <property type="entry name" value="C-type_lectin-like"/>
</dbReference>
<dbReference type="InterPro" id="IPR016186">
    <property type="entry name" value="C-type_lectin-like/link_sf"/>
</dbReference>
<dbReference type="SUPFAM" id="SSF56436">
    <property type="entry name" value="C-type lectin-like"/>
    <property type="match status" value="1"/>
</dbReference>
<organism evidence="4 5">
    <name type="scientific">Cyprinus carpio</name>
    <name type="common">Common carp</name>
    <dbReference type="NCBI Taxonomy" id="7962"/>
    <lineage>
        <taxon>Eukaryota</taxon>
        <taxon>Metazoa</taxon>
        <taxon>Chordata</taxon>
        <taxon>Craniata</taxon>
        <taxon>Vertebrata</taxon>
        <taxon>Euteleostomi</taxon>
        <taxon>Actinopterygii</taxon>
        <taxon>Neopterygii</taxon>
        <taxon>Teleostei</taxon>
        <taxon>Ostariophysi</taxon>
        <taxon>Cypriniformes</taxon>
        <taxon>Cyprinidae</taxon>
        <taxon>Cyprininae</taxon>
        <taxon>Cyprinus</taxon>
    </lineage>
</organism>
<dbReference type="Gene3D" id="3.10.100.10">
    <property type="entry name" value="Mannose-Binding Protein A, subunit A"/>
    <property type="match status" value="1"/>
</dbReference>
<accession>A0A8C1JD11</accession>